<reference evidence="13" key="1">
    <citation type="submission" date="2011-03" db="EMBL/GenBank/DDBJ databases">
        <title>The genome sequence of Vavraia culicis strain floridensis.</title>
        <authorList>
            <consortium name="The Broad Institute Genome Sequencing Platform"/>
            <person name="Cuomo C."/>
            <person name="Becnel J."/>
            <person name="Sanscrainte N."/>
            <person name="Young S.K."/>
            <person name="Zeng Q."/>
            <person name="Gargeya S."/>
            <person name="Fitzgerald M."/>
            <person name="Haas B."/>
            <person name="Abouelleil A."/>
            <person name="Alvarado L."/>
            <person name="Arachchi H.M."/>
            <person name="Berlin A."/>
            <person name="Chapman S.B."/>
            <person name="Gearin G."/>
            <person name="Goldberg J."/>
            <person name="Griggs A."/>
            <person name="Gujja S."/>
            <person name="Hansen M."/>
            <person name="Heiman D."/>
            <person name="Howarth C."/>
            <person name="Larimer J."/>
            <person name="Lui A."/>
            <person name="MacDonald P.J.P."/>
            <person name="McCowen C."/>
            <person name="Montmayeur A."/>
            <person name="Murphy C."/>
            <person name="Neiman D."/>
            <person name="Pearson M."/>
            <person name="Priest M."/>
            <person name="Roberts A."/>
            <person name="Saif S."/>
            <person name="Shea T."/>
            <person name="Sisk P."/>
            <person name="Stolte C."/>
            <person name="Sykes S."/>
            <person name="Wortman J."/>
            <person name="Nusbaum C."/>
            <person name="Birren B."/>
        </authorList>
    </citation>
    <scope>NUCLEOTIDE SEQUENCE [LARGE SCALE GENOMIC DNA]</scope>
    <source>
        <strain evidence="13">floridensis</strain>
    </source>
</reference>
<keyword evidence="5" id="KW-0819">tRNA processing</keyword>
<keyword evidence="7 12" id="KW-0418">Kinase</keyword>
<dbReference type="GO" id="GO:0008033">
    <property type="term" value="P:tRNA processing"/>
    <property type="evidence" value="ECO:0007669"/>
    <property type="project" value="UniProtKB-KW"/>
</dbReference>
<dbReference type="FunCoup" id="L2GU59">
    <property type="interactions" value="89"/>
</dbReference>
<comment type="similarity">
    <text evidence="1">Belongs to the protein kinase superfamily. BUD32 family.</text>
</comment>
<evidence type="ECO:0000313" key="12">
    <source>
        <dbReference type="EMBL" id="ELA47206.1"/>
    </source>
</evidence>
<accession>L2GU59</accession>
<dbReference type="InterPro" id="IPR011009">
    <property type="entry name" value="Kinase-like_dom_sf"/>
</dbReference>
<dbReference type="InterPro" id="IPR008266">
    <property type="entry name" value="Tyr_kinase_AS"/>
</dbReference>
<dbReference type="Gene3D" id="3.30.200.20">
    <property type="entry name" value="Phosphorylase Kinase, domain 1"/>
    <property type="match status" value="1"/>
</dbReference>
<dbReference type="GO" id="GO:0005634">
    <property type="term" value="C:nucleus"/>
    <property type="evidence" value="ECO:0007669"/>
    <property type="project" value="EnsemblFungi"/>
</dbReference>
<dbReference type="EMBL" id="GL877422">
    <property type="protein sequence ID" value="ELA47206.1"/>
    <property type="molecule type" value="Genomic_DNA"/>
</dbReference>
<dbReference type="Pfam" id="PF06293">
    <property type="entry name" value="Kdo"/>
    <property type="match status" value="1"/>
</dbReference>
<dbReference type="OMA" id="AYCEVHP"/>
<dbReference type="GO" id="GO:0045944">
    <property type="term" value="P:positive regulation of transcription by RNA polymerase II"/>
    <property type="evidence" value="ECO:0007669"/>
    <property type="project" value="EnsemblFungi"/>
</dbReference>
<evidence type="ECO:0000313" key="13">
    <source>
        <dbReference type="Proteomes" id="UP000011081"/>
    </source>
</evidence>
<keyword evidence="4" id="KW-0808">Transferase</keyword>
<feature type="domain" description="Protein kinase" evidence="11">
    <location>
        <begin position="1"/>
        <end position="216"/>
    </location>
</feature>
<name>L2GU59_VAVCU</name>
<protein>
    <recommendedName>
        <fullName evidence="2">non-specific serine/threonine protein kinase</fullName>
        <ecNumber evidence="2">2.7.11.1</ecNumber>
    </recommendedName>
</protein>
<keyword evidence="6" id="KW-0547">Nucleotide-binding</keyword>
<dbReference type="InterPro" id="IPR000719">
    <property type="entry name" value="Prot_kinase_dom"/>
</dbReference>
<evidence type="ECO:0000256" key="5">
    <source>
        <dbReference type="ARBA" id="ARBA00022694"/>
    </source>
</evidence>
<evidence type="ECO:0000256" key="3">
    <source>
        <dbReference type="ARBA" id="ARBA00022527"/>
    </source>
</evidence>
<organism evidence="12 13">
    <name type="scientific">Vavraia culicis (isolate floridensis)</name>
    <name type="common">Microsporidian parasite</name>
    <dbReference type="NCBI Taxonomy" id="948595"/>
    <lineage>
        <taxon>Eukaryota</taxon>
        <taxon>Fungi</taxon>
        <taxon>Fungi incertae sedis</taxon>
        <taxon>Microsporidia</taxon>
        <taxon>Pleistophoridae</taxon>
        <taxon>Vavraia</taxon>
    </lineage>
</organism>
<evidence type="ECO:0000256" key="4">
    <source>
        <dbReference type="ARBA" id="ARBA00022679"/>
    </source>
</evidence>
<dbReference type="PANTHER" id="PTHR12209">
    <property type="entry name" value="NON-SPECIFIC SERINE/THREONINE PROTEIN KINASE"/>
    <property type="match status" value="1"/>
</dbReference>
<dbReference type="Gene3D" id="1.10.510.10">
    <property type="entry name" value="Transferase(Phosphotransferase) domain 1"/>
    <property type="match status" value="1"/>
</dbReference>
<evidence type="ECO:0000256" key="7">
    <source>
        <dbReference type="ARBA" id="ARBA00022777"/>
    </source>
</evidence>
<dbReference type="OrthoDB" id="3399at2759"/>
<dbReference type="PROSITE" id="PS50011">
    <property type="entry name" value="PROTEIN_KINASE_DOM"/>
    <property type="match status" value="1"/>
</dbReference>
<dbReference type="EC" id="2.7.11.1" evidence="2"/>
<keyword evidence="3" id="KW-0723">Serine/threonine-protein kinase</keyword>
<sequence length="216" mass="24783">MDPTLIAHGAEAKIYLVNDTIIKYRTPKSYRIPEIDIDIRKKRTVTEKKILERLAANQIDAPRLLKMDENNEQFDNKTTICMSNIPGMNLKDVVICLEHREGQPIHGLTLSLPDIFTNLGQLVRKVHACGIVHGDLTTANFIVADNLIHIIDFGLSYFSGKDEDRAVDLYLLEKAVRTVHRDDYMVWFYDGYGIKEQISLEKRLSDVRKRGRKIGM</sequence>
<proteinExistence type="inferred from homology"/>
<comment type="catalytic activity">
    <reaction evidence="9">
        <text>L-threonyl-[protein] + ATP = O-phospho-L-threonyl-[protein] + ADP + H(+)</text>
        <dbReference type="Rhea" id="RHEA:46608"/>
        <dbReference type="Rhea" id="RHEA-COMP:11060"/>
        <dbReference type="Rhea" id="RHEA-COMP:11605"/>
        <dbReference type="ChEBI" id="CHEBI:15378"/>
        <dbReference type="ChEBI" id="CHEBI:30013"/>
        <dbReference type="ChEBI" id="CHEBI:30616"/>
        <dbReference type="ChEBI" id="CHEBI:61977"/>
        <dbReference type="ChEBI" id="CHEBI:456216"/>
        <dbReference type="EC" id="2.7.11.1"/>
    </reaction>
</comment>
<comment type="catalytic activity">
    <reaction evidence="10">
        <text>L-seryl-[protein] + ATP = O-phospho-L-seryl-[protein] + ADP + H(+)</text>
        <dbReference type="Rhea" id="RHEA:17989"/>
        <dbReference type="Rhea" id="RHEA-COMP:9863"/>
        <dbReference type="Rhea" id="RHEA-COMP:11604"/>
        <dbReference type="ChEBI" id="CHEBI:15378"/>
        <dbReference type="ChEBI" id="CHEBI:29999"/>
        <dbReference type="ChEBI" id="CHEBI:30616"/>
        <dbReference type="ChEBI" id="CHEBI:83421"/>
        <dbReference type="ChEBI" id="CHEBI:456216"/>
        <dbReference type="EC" id="2.7.11.1"/>
    </reaction>
</comment>
<dbReference type="GeneID" id="19879185"/>
<dbReference type="SUPFAM" id="SSF56112">
    <property type="entry name" value="Protein kinase-like (PK-like)"/>
    <property type="match status" value="1"/>
</dbReference>
<dbReference type="GO" id="GO:0005524">
    <property type="term" value="F:ATP binding"/>
    <property type="evidence" value="ECO:0007669"/>
    <property type="project" value="UniProtKB-KW"/>
</dbReference>
<gene>
    <name evidence="12" type="ORF">VCUG_01306</name>
</gene>
<evidence type="ECO:0000259" key="11">
    <source>
        <dbReference type="PROSITE" id="PS50011"/>
    </source>
</evidence>
<evidence type="ECO:0000256" key="6">
    <source>
        <dbReference type="ARBA" id="ARBA00022741"/>
    </source>
</evidence>
<dbReference type="VEuPathDB" id="MicrosporidiaDB:VCUG_01306"/>
<dbReference type="GO" id="GO:0004674">
    <property type="term" value="F:protein serine/threonine kinase activity"/>
    <property type="evidence" value="ECO:0007669"/>
    <property type="project" value="UniProtKB-KW"/>
</dbReference>
<dbReference type="GO" id="GO:0005829">
    <property type="term" value="C:cytosol"/>
    <property type="evidence" value="ECO:0007669"/>
    <property type="project" value="TreeGrafter"/>
</dbReference>
<dbReference type="GO" id="GO:0000722">
    <property type="term" value="P:telomere maintenance via recombination"/>
    <property type="evidence" value="ECO:0007669"/>
    <property type="project" value="EnsemblFungi"/>
</dbReference>
<dbReference type="GO" id="GO:0016887">
    <property type="term" value="F:ATP hydrolysis activity"/>
    <property type="evidence" value="ECO:0007669"/>
    <property type="project" value="EnsemblFungi"/>
</dbReference>
<dbReference type="InterPro" id="IPR022495">
    <property type="entry name" value="Bud32"/>
</dbReference>
<keyword evidence="8" id="KW-0067">ATP-binding</keyword>
<dbReference type="RefSeq" id="XP_008074324.1">
    <property type="nucleotide sequence ID" value="XM_008076133.1"/>
</dbReference>
<dbReference type="NCBIfam" id="TIGR03724">
    <property type="entry name" value="arch_bud32"/>
    <property type="match status" value="1"/>
</dbReference>
<dbReference type="Proteomes" id="UP000011081">
    <property type="component" value="Unassembled WGS sequence"/>
</dbReference>
<evidence type="ECO:0000256" key="10">
    <source>
        <dbReference type="ARBA" id="ARBA00048679"/>
    </source>
</evidence>
<dbReference type="AlphaFoldDB" id="L2GU59"/>
<dbReference type="GO" id="GO:0000408">
    <property type="term" value="C:EKC/KEOPS complex"/>
    <property type="evidence" value="ECO:0007669"/>
    <property type="project" value="EnsemblFungi"/>
</dbReference>
<dbReference type="InParanoid" id="L2GU59"/>
<dbReference type="STRING" id="948595.L2GU59"/>
<dbReference type="HOGENOM" id="CLU_063953_2_0_1"/>
<keyword evidence="13" id="KW-1185">Reference proteome</keyword>
<evidence type="ECO:0000256" key="9">
    <source>
        <dbReference type="ARBA" id="ARBA00047899"/>
    </source>
</evidence>
<dbReference type="PROSITE" id="PS00109">
    <property type="entry name" value="PROTEIN_KINASE_TYR"/>
    <property type="match status" value="1"/>
</dbReference>
<evidence type="ECO:0000256" key="1">
    <source>
        <dbReference type="ARBA" id="ARBA00010630"/>
    </source>
</evidence>
<dbReference type="GO" id="GO:0070525">
    <property type="term" value="P:tRNA threonylcarbamoyladenosine metabolic process"/>
    <property type="evidence" value="ECO:0007669"/>
    <property type="project" value="EnsemblFungi"/>
</dbReference>
<evidence type="ECO:0000256" key="2">
    <source>
        <dbReference type="ARBA" id="ARBA00012513"/>
    </source>
</evidence>
<evidence type="ECO:0000256" key="8">
    <source>
        <dbReference type="ARBA" id="ARBA00022840"/>
    </source>
</evidence>
<dbReference type="PANTHER" id="PTHR12209:SF0">
    <property type="entry name" value="EKC_KEOPS COMPLEX SUBUNIT TP53RK"/>
    <property type="match status" value="1"/>
</dbReference>